<gene>
    <name evidence="11" type="ORF">DW193_07435</name>
    <name evidence="10" type="ORF">DXC44_04950</name>
</gene>
<dbReference type="GeneID" id="98672147"/>
<evidence type="ECO:0000259" key="7">
    <source>
        <dbReference type="Pfam" id="PF07733"/>
    </source>
</evidence>
<sequence length="725" mass="82031">MKVTHIRIRKADGPLTVMDAFVDKGLTEGGHASLPDIDVDYASDRRQEIKDYLEERYNADGRQRVFSAGTFTTMKLKAALKDVARVHRVPHSIVNYITAMIDDGTDWTGLFRQAAFNRKLRDFIQTYPLVIEDVQGLLGQPKAASIHASAIVVTPDTRDGRPAECFDFLPVRKMDGALVSEFDGYSVDEIGLLKEDVLATKELAKLSAVIALVNRNFGQELTIGRITQDMLEDGKTYRLLSDGNTQNVFQFSSPGITRFIQDVQPECIEDLIAINALYRPATLDIGATDDYVRFRRGEVAPVYNYGCYEATKNTFGIMVYQEQFMSVAHTLGGFDLGKTDYLRKAIGKKKADLMATLKADFIAGAVGNGCPDYEAEEIWHKIEVAGKYSFNRSHAAAYALTAYCGAWLKANYPSAFYTVALQWADDKEIPSLMAEMERCSSAKIVPPDINRSGTEFFTDYATDEIFWSLTRIKQVGVKTVEYIVTERDRGGAYTGIENFIHRIFRYKLKKYSYWDDPDNAEEAVKVPVNARHVKHMILAGCFDRIEKVGAVTERCALLERAARELGFSLSEKDFPQDMRGRHFFWSQQQIAVSGIGSIDYRRIFNNSEARRQVKGKASYLTLDEVARDENDGRRATVCATVVDVTEHTYKDRETGSRKRFAKLTLSQNNRLAECVCWNDYYMEHHTVIQSLKDRVVILTAVIRYSDYNGCNTLQTYRNSLLFIQS</sequence>
<dbReference type="Proteomes" id="UP000283713">
    <property type="component" value="Unassembled WGS sequence"/>
</dbReference>
<evidence type="ECO:0000313" key="13">
    <source>
        <dbReference type="Proteomes" id="UP000283713"/>
    </source>
</evidence>
<accession>A0A3E4TA50</accession>
<dbReference type="AlphaFoldDB" id="A0A3E4TA50"/>
<dbReference type="InterPro" id="IPR012340">
    <property type="entry name" value="NA-bd_OB-fold"/>
</dbReference>
<protein>
    <recommendedName>
        <fullName evidence="1">DNA-directed DNA polymerase</fullName>
        <ecNumber evidence="1">2.7.7.7</ecNumber>
    </recommendedName>
</protein>
<evidence type="ECO:0000313" key="12">
    <source>
        <dbReference type="Proteomes" id="UP000261278"/>
    </source>
</evidence>
<dbReference type="EMBL" id="QSSN01000004">
    <property type="protein sequence ID" value="RGL87720.1"/>
    <property type="molecule type" value="Genomic_DNA"/>
</dbReference>
<dbReference type="PANTHER" id="PTHR32294">
    <property type="entry name" value="DNA POLYMERASE III SUBUNIT ALPHA"/>
    <property type="match status" value="1"/>
</dbReference>
<dbReference type="InterPro" id="IPR011708">
    <property type="entry name" value="DNA_pol3_alpha_NTPase_dom"/>
</dbReference>
<dbReference type="InterPro" id="IPR029460">
    <property type="entry name" value="DNAPol_HHH"/>
</dbReference>
<proteinExistence type="predicted"/>
<comment type="caution">
    <text evidence="10">The sequence shown here is derived from an EMBL/GenBank/DDBJ whole genome shotgun (WGS) entry which is preliminary data.</text>
</comment>
<dbReference type="GO" id="GO:0008408">
    <property type="term" value="F:3'-5' exonuclease activity"/>
    <property type="evidence" value="ECO:0007669"/>
    <property type="project" value="InterPro"/>
</dbReference>
<keyword evidence="5" id="KW-0239">DNA-directed DNA polymerase</keyword>
<keyword evidence="3" id="KW-0548">Nucleotidyltransferase</keyword>
<dbReference type="InterPro" id="IPR040982">
    <property type="entry name" value="DNA_pol3_finger"/>
</dbReference>
<evidence type="ECO:0000256" key="1">
    <source>
        <dbReference type="ARBA" id="ARBA00012417"/>
    </source>
</evidence>
<keyword evidence="4" id="KW-0235">DNA replication</keyword>
<feature type="domain" description="DNA polymerase III alpha subunit finger" evidence="9">
    <location>
        <begin position="204"/>
        <end position="369"/>
    </location>
</feature>
<dbReference type="InterPro" id="IPR004805">
    <property type="entry name" value="DnaE2/DnaE/PolC"/>
</dbReference>
<evidence type="ECO:0000313" key="10">
    <source>
        <dbReference type="EMBL" id="RGL87720.1"/>
    </source>
</evidence>
<evidence type="ECO:0000259" key="8">
    <source>
        <dbReference type="Pfam" id="PF14579"/>
    </source>
</evidence>
<evidence type="ECO:0000313" key="11">
    <source>
        <dbReference type="EMBL" id="RHH80818.1"/>
    </source>
</evidence>
<evidence type="ECO:0000259" key="9">
    <source>
        <dbReference type="Pfam" id="PF17657"/>
    </source>
</evidence>
<dbReference type="GO" id="GO:0006260">
    <property type="term" value="P:DNA replication"/>
    <property type="evidence" value="ECO:0007669"/>
    <property type="project" value="UniProtKB-KW"/>
</dbReference>
<dbReference type="Pfam" id="PF07733">
    <property type="entry name" value="DNA_pol3_alpha"/>
    <property type="match status" value="1"/>
</dbReference>
<evidence type="ECO:0000256" key="5">
    <source>
        <dbReference type="ARBA" id="ARBA00022932"/>
    </source>
</evidence>
<evidence type="ECO:0000256" key="3">
    <source>
        <dbReference type="ARBA" id="ARBA00022695"/>
    </source>
</evidence>
<dbReference type="Pfam" id="PF17657">
    <property type="entry name" value="DNA_pol3_finger"/>
    <property type="match status" value="1"/>
</dbReference>
<feature type="domain" description="Bacterial DNA polymerase III alpha subunit NTPase" evidence="7">
    <location>
        <begin position="32"/>
        <end position="199"/>
    </location>
</feature>
<dbReference type="Proteomes" id="UP000261278">
    <property type="component" value="Unassembled WGS sequence"/>
</dbReference>
<dbReference type="Gene3D" id="1.10.10.1600">
    <property type="entry name" value="Bacterial DNA polymerase III alpha subunit, thumb domain"/>
    <property type="match status" value="1"/>
</dbReference>
<evidence type="ECO:0000256" key="6">
    <source>
        <dbReference type="ARBA" id="ARBA00049244"/>
    </source>
</evidence>
<evidence type="ECO:0000256" key="2">
    <source>
        <dbReference type="ARBA" id="ARBA00022679"/>
    </source>
</evidence>
<keyword evidence="2" id="KW-0808">Transferase</keyword>
<reference evidence="12 13" key="1">
    <citation type="submission" date="2018-08" db="EMBL/GenBank/DDBJ databases">
        <title>A genome reference for cultivated species of the human gut microbiota.</title>
        <authorList>
            <person name="Zou Y."/>
            <person name="Xue W."/>
            <person name="Luo G."/>
        </authorList>
    </citation>
    <scope>NUCLEOTIDE SEQUENCE [LARGE SCALE GENOMIC DNA]</scope>
    <source>
        <strain evidence="11 13">AM16-6</strain>
        <strain evidence="10 12">TF05-18</strain>
    </source>
</reference>
<dbReference type="EC" id="2.7.7.7" evidence="1"/>
<dbReference type="GO" id="GO:0003887">
    <property type="term" value="F:DNA-directed DNA polymerase activity"/>
    <property type="evidence" value="ECO:0007669"/>
    <property type="project" value="UniProtKB-KW"/>
</dbReference>
<feature type="domain" description="DNA polymerase helix-hairpin-helix motif" evidence="8">
    <location>
        <begin position="443"/>
        <end position="510"/>
    </location>
</feature>
<dbReference type="Gene3D" id="1.10.150.870">
    <property type="match status" value="1"/>
</dbReference>
<dbReference type="Pfam" id="PF14579">
    <property type="entry name" value="HHH_6"/>
    <property type="match status" value="1"/>
</dbReference>
<name>A0A3E4TA50_PHOVU</name>
<evidence type="ECO:0000256" key="4">
    <source>
        <dbReference type="ARBA" id="ARBA00022705"/>
    </source>
</evidence>
<organism evidence="10 12">
    <name type="scientific">Phocaeicola vulgatus</name>
    <name type="common">Bacteroides vulgatus</name>
    <dbReference type="NCBI Taxonomy" id="821"/>
    <lineage>
        <taxon>Bacteria</taxon>
        <taxon>Pseudomonadati</taxon>
        <taxon>Bacteroidota</taxon>
        <taxon>Bacteroidia</taxon>
        <taxon>Bacteroidales</taxon>
        <taxon>Bacteroidaceae</taxon>
        <taxon>Phocaeicola</taxon>
    </lineage>
</organism>
<dbReference type="Gene3D" id="2.40.50.140">
    <property type="entry name" value="Nucleic acid-binding proteins"/>
    <property type="match status" value="1"/>
</dbReference>
<dbReference type="InterPro" id="IPR041931">
    <property type="entry name" value="DNA_pol3_alpha_thumb_dom"/>
</dbReference>
<comment type="catalytic activity">
    <reaction evidence="6">
        <text>DNA(n) + a 2'-deoxyribonucleoside 5'-triphosphate = DNA(n+1) + diphosphate</text>
        <dbReference type="Rhea" id="RHEA:22508"/>
        <dbReference type="Rhea" id="RHEA-COMP:17339"/>
        <dbReference type="Rhea" id="RHEA-COMP:17340"/>
        <dbReference type="ChEBI" id="CHEBI:33019"/>
        <dbReference type="ChEBI" id="CHEBI:61560"/>
        <dbReference type="ChEBI" id="CHEBI:173112"/>
        <dbReference type="EC" id="2.7.7.7"/>
    </reaction>
</comment>
<dbReference type="EMBL" id="QRKA01000009">
    <property type="protein sequence ID" value="RHH80818.1"/>
    <property type="molecule type" value="Genomic_DNA"/>
</dbReference>
<dbReference type="RefSeq" id="WP_009316564.1">
    <property type="nucleotide sequence ID" value="NZ_DAWEQP010000018.1"/>
</dbReference>